<evidence type="ECO:0000313" key="2">
    <source>
        <dbReference type="Proteomes" id="UP000616151"/>
    </source>
</evidence>
<comment type="caution">
    <text evidence="1">The sequence shown here is derived from an EMBL/GenBank/DDBJ whole genome shotgun (WGS) entry which is preliminary data.</text>
</comment>
<organism evidence="1 2">
    <name type="scientific">Taklimakanibacter albus</name>
    <dbReference type="NCBI Taxonomy" id="2800327"/>
    <lineage>
        <taxon>Bacteria</taxon>
        <taxon>Pseudomonadati</taxon>
        <taxon>Pseudomonadota</taxon>
        <taxon>Alphaproteobacteria</taxon>
        <taxon>Hyphomicrobiales</taxon>
        <taxon>Aestuariivirgaceae</taxon>
        <taxon>Taklimakanibacter</taxon>
    </lineage>
</organism>
<accession>A0ACC5QYK8</accession>
<gene>
    <name evidence="1" type="ORF">JHL16_03890</name>
</gene>
<protein>
    <submittedName>
        <fullName evidence="1">Uncharacterized protein</fullName>
    </submittedName>
</protein>
<keyword evidence="2" id="KW-1185">Reference proteome</keyword>
<evidence type="ECO:0000313" key="1">
    <source>
        <dbReference type="EMBL" id="MBK1865480.1"/>
    </source>
</evidence>
<reference evidence="1" key="1">
    <citation type="submission" date="2021-01" db="EMBL/GenBank/DDBJ databases">
        <authorList>
            <person name="Sun Q."/>
        </authorList>
    </citation>
    <scope>NUCLEOTIDE SEQUENCE</scope>
    <source>
        <strain evidence="1">YIM B02566</strain>
    </source>
</reference>
<dbReference type="EMBL" id="JAENHL010000004">
    <property type="protein sequence ID" value="MBK1865480.1"/>
    <property type="molecule type" value="Genomic_DNA"/>
</dbReference>
<sequence length="1006" mass="102454">MANFVVTVLADENDGNISANDLSLREAIALANADPDADTITFAPALGGKAIVLNDELALTSDVTILGDINGDDKADVTISGNNAHRIFNITGSSTDVALTSLRLSDGTSSGEGGAILASDAGTLDILNTTIEHNGAASKGGGIAVDQTDLTITNSLVAYNYTAEEGGGIYAKDSNVMITNSTIGINDALGKGGGISAWNSTLVLQSATITANLAGASGTNTDEGGGIFQESGGSITATNTVIGNNYSGLLSYEPDLVPAANNDVRGTIDVATNSAFSTNVALGAGSTNNLVNVGDVGLGAVYDNNGALVAFAPGSGSVLIDAGSAALLPADIHDLDQDGNTSEALPIDGRGAYRVLGSGVDIGAGEFYPVVPTDLFTALDGLPLKDAAGNAATADSLFNGDAETVVFVIKDTLTPGGELTSLALAEIAQANELAAAASAAGRSLDVRIVVLDGYSEPLDGVSPLVGVFHVDNNDPSGYEARDVLVASFLPPFEFYGWPMGAFAFHRPPATDSIDLVKALDFGAYMAGNIEYTTVDEPLETALNASGSPAVDLATHLTSSPNATTSLGQFDEVGEFVPDLVFTDQNGNAQSLLSYGDNLVVMSVCAVWCGPCAFYSSNVENLSAELGSDFNFLEVLVENVNSRMATTKDALKWHNNFDLTSSVITTNGDVDVLMDFVRGTQTPAFPDYIVMDGATGEIIARWQGVQIDPAYFEAIAHDYYSRFAAMDFGGTKGVDTFTGGKGFDTIYGLAGNDILSGLHGDDVIDGGKGNDTINGDNGNDTLIGGEGNDQIKGGDGNDTIIGGAGGDRLDGGNGSHDTLSYAGSLKGVTVNLATNAAKGGDAGADKIANFENVIGTDQSDSLTGNDAANTLTGGKGSDTLNGGGGDDRLIGGAGIDTLNGAAGSDTFVLTPAFADRDIIQNFEAGDRLAISASLFGGGLTAGPLDPSQFLSNSTGLAADANDRFIFNFATHELFYDANGNHAGGSRLVATFAGAIPALAATDFDILA</sequence>
<name>A0ACC5QYK8_9HYPH</name>
<proteinExistence type="predicted"/>
<dbReference type="Proteomes" id="UP000616151">
    <property type="component" value="Unassembled WGS sequence"/>
</dbReference>